<name>A0A284RYW1_ARMOS</name>
<evidence type="ECO:0000313" key="3">
    <source>
        <dbReference type="Proteomes" id="UP000219338"/>
    </source>
</evidence>
<dbReference type="Proteomes" id="UP000219338">
    <property type="component" value="Unassembled WGS sequence"/>
</dbReference>
<dbReference type="EMBL" id="FUEG01000021">
    <property type="protein sequence ID" value="SJL13927.1"/>
    <property type="molecule type" value="Genomic_DNA"/>
</dbReference>
<feature type="compositionally biased region" description="Basic and acidic residues" evidence="1">
    <location>
        <begin position="212"/>
        <end position="224"/>
    </location>
</feature>
<evidence type="ECO:0000313" key="2">
    <source>
        <dbReference type="EMBL" id="SJL13927.1"/>
    </source>
</evidence>
<keyword evidence="3" id="KW-1185">Reference proteome</keyword>
<dbReference type="AlphaFoldDB" id="A0A284RYW1"/>
<sequence length="426" mass="48814">MPGIDYRRFLVWKGSQEEVVLNVQGVVVEAYLPPLLHSKNPKCEKTFQMVKISAPTTDKQFSQAYQAISNIYGYMSRHEEHITTLERSVTCNMPAIHADCKLMNAWSHNCDEILESPSIVDPDGLMKDTIDRGDFVYTEDNAIQFYEWRSEDKHRVDTKTIHPCTVRAGDIVDMSVSFRLINVNSGVRFQVKLDTLTVISHSGSEPYRHLQKHDGFAPHHKNPDSKQSSVSSHTLSVPMVNVPPLDTSNVTLTGLGISIVCSRLQMEAKAELAIDLRMGRLYSAMAFNLAYTFVPCYKPNTRRRNVRDFHMEMYVRDSYRPIYVSGTMGYYTIMLKERPGMVLHFFYCPLQLIVGVHKHNNKKNATLSSYLPMNTSWYGNFLIMVTEGNKTVDFEQTASFTDMVDDVVKKFVIDYIADWEVMKVFH</sequence>
<reference evidence="3" key="1">
    <citation type="journal article" date="2017" name="Nat. Ecol. Evol.">
        <title>Genome expansion and lineage-specific genetic innovations in the forest pathogenic fungi Armillaria.</title>
        <authorList>
            <person name="Sipos G."/>
            <person name="Prasanna A.N."/>
            <person name="Walter M.C."/>
            <person name="O'Connor E."/>
            <person name="Balint B."/>
            <person name="Krizsan K."/>
            <person name="Kiss B."/>
            <person name="Hess J."/>
            <person name="Varga T."/>
            <person name="Slot J."/>
            <person name="Riley R."/>
            <person name="Boka B."/>
            <person name="Rigling D."/>
            <person name="Barry K."/>
            <person name="Lee J."/>
            <person name="Mihaltcheva S."/>
            <person name="LaButti K."/>
            <person name="Lipzen A."/>
            <person name="Waldron R."/>
            <person name="Moloney N.M."/>
            <person name="Sperisen C."/>
            <person name="Kredics L."/>
            <person name="Vagvoelgyi C."/>
            <person name="Patrignani A."/>
            <person name="Fitzpatrick D."/>
            <person name="Nagy I."/>
            <person name="Doyle S."/>
            <person name="Anderson J.B."/>
            <person name="Grigoriev I.V."/>
            <person name="Gueldener U."/>
            <person name="Muensterkoetter M."/>
            <person name="Nagy L.G."/>
        </authorList>
    </citation>
    <scope>NUCLEOTIDE SEQUENCE [LARGE SCALE GENOMIC DNA]</scope>
    <source>
        <strain evidence="3">C18/9</strain>
    </source>
</reference>
<evidence type="ECO:0000256" key="1">
    <source>
        <dbReference type="SAM" id="MobiDB-lite"/>
    </source>
</evidence>
<proteinExistence type="predicted"/>
<gene>
    <name evidence="2" type="ORF">ARMOST_17378</name>
</gene>
<dbReference type="OrthoDB" id="10385551at2759"/>
<organism evidence="2 3">
    <name type="scientific">Armillaria ostoyae</name>
    <name type="common">Armillaria root rot fungus</name>
    <dbReference type="NCBI Taxonomy" id="47428"/>
    <lineage>
        <taxon>Eukaryota</taxon>
        <taxon>Fungi</taxon>
        <taxon>Dikarya</taxon>
        <taxon>Basidiomycota</taxon>
        <taxon>Agaricomycotina</taxon>
        <taxon>Agaricomycetes</taxon>
        <taxon>Agaricomycetidae</taxon>
        <taxon>Agaricales</taxon>
        <taxon>Marasmiineae</taxon>
        <taxon>Physalacriaceae</taxon>
        <taxon>Armillaria</taxon>
    </lineage>
</organism>
<feature type="region of interest" description="Disordered" evidence="1">
    <location>
        <begin position="212"/>
        <end position="233"/>
    </location>
</feature>
<protein>
    <submittedName>
        <fullName evidence="2">Uncharacterized protein</fullName>
    </submittedName>
</protein>
<accession>A0A284RYW1</accession>